<organism evidence="2 3">
    <name type="scientific">Methylorubrum salsuginis</name>
    <dbReference type="NCBI Taxonomy" id="414703"/>
    <lineage>
        <taxon>Bacteria</taxon>
        <taxon>Pseudomonadati</taxon>
        <taxon>Pseudomonadota</taxon>
        <taxon>Alphaproteobacteria</taxon>
        <taxon>Hyphomicrobiales</taxon>
        <taxon>Methylobacteriaceae</taxon>
        <taxon>Methylorubrum</taxon>
    </lineage>
</organism>
<proteinExistence type="predicted"/>
<dbReference type="OrthoDB" id="369216at2"/>
<accession>A0A1I4D655</accession>
<gene>
    <name evidence="2" type="ORF">SAMN04488125_105211</name>
</gene>
<dbReference type="InterPro" id="IPR014982">
    <property type="entry name" value="GSCFA"/>
</dbReference>
<dbReference type="EMBL" id="FOSV01000005">
    <property type="protein sequence ID" value="SFK89058.1"/>
    <property type="molecule type" value="Genomic_DNA"/>
</dbReference>
<protein>
    <submittedName>
        <fullName evidence="2">GSCFA family protein</fullName>
    </submittedName>
</protein>
<dbReference type="Pfam" id="PF08885">
    <property type="entry name" value="GSCFA"/>
    <property type="match status" value="1"/>
</dbReference>
<reference evidence="3" key="1">
    <citation type="submission" date="2016-10" db="EMBL/GenBank/DDBJ databases">
        <authorList>
            <person name="Varghese N."/>
            <person name="Submissions S."/>
        </authorList>
    </citation>
    <scope>NUCLEOTIDE SEQUENCE [LARGE SCALE GENOMIC DNA]</scope>
    <source>
        <strain evidence="3">CGMCC 1.6474</strain>
    </source>
</reference>
<dbReference type="RefSeq" id="WP_091944383.1">
    <property type="nucleotide sequence ID" value="NZ_FOSV01000005.1"/>
</dbReference>
<dbReference type="Proteomes" id="UP000198804">
    <property type="component" value="Unassembled WGS sequence"/>
</dbReference>
<name>A0A1I4D655_9HYPH</name>
<evidence type="ECO:0000313" key="3">
    <source>
        <dbReference type="Proteomes" id="UP000198804"/>
    </source>
</evidence>
<feature type="domain" description="GSCFA" evidence="1">
    <location>
        <begin position="51"/>
        <end position="321"/>
    </location>
</feature>
<keyword evidence="3" id="KW-1185">Reference proteome</keyword>
<dbReference type="STRING" id="414703.SAMN04488125_105211"/>
<evidence type="ECO:0000313" key="2">
    <source>
        <dbReference type="EMBL" id="SFK89058.1"/>
    </source>
</evidence>
<evidence type="ECO:0000259" key="1">
    <source>
        <dbReference type="Pfam" id="PF08885"/>
    </source>
</evidence>
<sequence length="400" mass="43903">MTDRPAKQNPYSGLADHAFWDRSVGGIPLFALDPMAGPPIPAGFRLTRQTRIATAGSCFAQHIADRLQASGYHYLVTEDAPEGTTPETARSRGFRLFSARYGNVYTARQLRQLIERAYGRFTPQDTAWTRPDGRFADPFRPRIEPEGFTSVEAVEAERQAHLAQVRRLFEDLDVFVFTLGLTEGWQAAVDGAAFPLCPGVAAGTFDPEKYVFANQPVEAVIADLTAFADALKAVNPGARIILTVSPVPLVATYAPRHVLQSTVHSKAVLRVAAQRLADTRDDTLYFPSYEIVTSPEGAFRYLESDLRSVSKDGVDHVMRVFFRHLTEGGDRDVLPASSRSLHEARAEFAAQAAVVCDEELLAAGGVRPWLDASSSSAITARSRSWAGAFSSLRRMLRSSR</sequence>
<dbReference type="AlphaFoldDB" id="A0A1I4D655"/>